<evidence type="ECO:0000256" key="5">
    <source>
        <dbReference type="SAM" id="MobiDB-lite"/>
    </source>
</evidence>
<proteinExistence type="predicted"/>
<comment type="caution">
    <text evidence="7">The sequence shown here is derived from an EMBL/GenBank/DDBJ whole genome shotgun (WGS) entry which is preliminary data.</text>
</comment>
<protein>
    <recommendedName>
        <fullName evidence="6">MYND-type domain-containing protein</fullName>
    </recommendedName>
</protein>
<dbReference type="Proteomes" id="UP000521872">
    <property type="component" value="Unassembled WGS sequence"/>
</dbReference>
<evidence type="ECO:0000313" key="7">
    <source>
        <dbReference type="EMBL" id="KAF4614280.1"/>
    </source>
</evidence>
<reference evidence="7 8" key="1">
    <citation type="submission" date="2019-12" db="EMBL/GenBank/DDBJ databases">
        <authorList>
            <person name="Floudas D."/>
            <person name="Bentzer J."/>
            <person name="Ahren D."/>
            <person name="Johansson T."/>
            <person name="Persson P."/>
            <person name="Tunlid A."/>
        </authorList>
    </citation>
    <scope>NUCLEOTIDE SEQUENCE [LARGE SCALE GENOMIC DNA]</scope>
    <source>
        <strain evidence="7 8">CBS 102.39</strain>
    </source>
</reference>
<dbReference type="InterPro" id="IPR027974">
    <property type="entry name" value="DUF4470"/>
</dbReference>
<evidence type="ECO:0000259" key="6">
    <source>
        <dbReference type="PROSITE" id="PS50865"/>
    </source>
</evidence>
<dbReference type="AlphaFoldDB" id="A0A8H4VN91"/>
<evidence type="ECO:0000256" key="4">
    <source>
        <dbReference type="PROSITE-ProRule" id="PRU00134"/>
    </source>
</evidence>
<keyword evidence="3" id="KW-0862">Zinc</keyword>
<gene>
    <name evidence="7" type="ORF">D9613_007993</name>
</gene>
<dbReference type="GO" id="GO:0008270">
    <property type="term" value="F:zinc ion binding"/>
    <property type="evidence" value="ECO:0007669"/>
    <property type="project" value="UniProtKB-KW"/>
</dbReference>
<sequence length="1015" mass="114507">MQVSYHSTVDEDGNHDQEVQYVNILWDRFTKDMQDPRTLHKALVDRVKRMPQSLPGDTSSALYWVLKSDPCVPCVLRFPAILDLRGDYSKTGIHFNQDSASAIDVKNFHKIRADFELETLPDIKNVEGKQVYPSEAVQCSKRALDFFLLLMLLYEKQKNQGISKEECPVPYGVSRRYANAEATIKTTLVVSSLPFFTDVEDPSTVDDTIPDVGIQDLDAFTQKLHGNVAAQDGGSALNHGLTLDDLAKKSSRYELLKQKGYGSKKLRAPRVFDANGDLILPTEYATKLRHETPVMVDVQMRVWEFEGNPHASSGSPIKQRQKAIKNGSRRYQLILNSMTLLAPCAPESPSKRKAESSASSHSRRAPAYPQSPTPSAMDTLVKKLETLSIQEEKETALLDYLAACDPENPNSQDDLHKIVQQYHLEQALFSWGLKIAKSCSDEPLEKLPCANVKAEENWKCSNDGTKACANCKLVSYCSKDCQLAHWGKHKSDCKDPIRSVNWQPSWVAEGREANSYAQGATIPGWKSLTVNEMPFAFGLHLWGNVPAMDTLNLKMNEESPASNHDFNLGYVASGDLRNIVRTVNELPEDYSGKLTIVLNDREPTIVLRNVLLLIVLGAGESNIIDATDTALHLWASAYIQKSHQFNIDKSLLELTRAIKRDGTHIQLRLGENSNLSLTASDELLATIWLYMQVAELDIDEASAELTRIRFEPTRQDRHHRNYLRLNPSHRLASLEYRRFGIVLPFGAANNNFNTANKFLFSPEGNWLQDDLASPLDSWSIVDVIAAGRRHGAQDSDLYGCLYFYMSEQLRSFADRIKKFRISFKMFNMDARELAHNLSSGMYAKEGIPKGFSFDRVEVSNIIDKEYVGIPRVLTDWTPLLKKNNTHATIIGYSMNWVPKQPGSEPNEWDTVRLIKKLIAMNRIPADFNPDYLPSYKKYTVALYDTSEAFEKYLKRENTYQAAQDAGAKLKKKHTIVPHRIWAPIDGPSSALPYCPTEESWYFKGMNDLSKVDDGS</sequence>
<dbReference type="EMBL" id="JAACJL010000045">
    <property type="protein sequence ID" value="KAF4614280.1"/>
    <property type="molecule type" value="Genomic_DNA"/>
</dbReference>
<dbReference type="InterPro" id="IPR002893">
    <property type="entry name" value="Znf_MYND"/>
</dbReference>
<name>A0A8H4VN91_9AGAR</name>
<keyword evidence="2 4" id="KW-0863">Zinc-finger</keyword>
<evidence type="ECO:0000313" key="8">
    <source>
        <dbReference type="Proteomes" id="UP000521872"/>
    </source>
</evidence>
<dbReference type="Gene3D" id="6.10.140.2220">
    <property type="match status" value="1"/>
</dbReference>
<feature type="domain" description="MYND-type" evidence="6">
    <location>
        <begin position="457"/>
        <end position="493"/>
    </location>
</feature>
<evidence type="ECO:0000256" key="3">
    <source>
        <dbReference type="ARBA" id="ARBA00022833"/>
    </source>
</evidence>
<dbReference type="SUPFAM" id="SSF144232">
    <property type="entry name" value="HIT/MYND zinc finger-like"/>
    <property type="match status" value="1"/>
</dbReference>
<evidence type="ECO:0000256" key="2">
    <source>
        <dbReference type="ARBA" id="ARBA00022771"/>
    </source>
</evidence>
<feature type="region of interest" description="Disordered" evidence="5">
    <location>
        <begin position="344"/>
        <end position="376"/>
    </location>
</feature>
<dbReference type="Pfam" id="PF14737">
    <property type="entry name" value="DUF4470"/>
    <property type="match status" value="1"/>
</dbReference>
<keyword evidence="8" id="KW-1185">Reference proteome</keyword>
<evidence type="ECO:0000256" key="1">
    <source>
        <dbReference type="ARBA" id="ARBA00022723"/>
    </source>
</evidence>
<dbReference type="PROSITE" id="PS50865">
    <property type="entry name" value="ZF_MYND_2"/>
    <property type="match status" value="1"/>
</dbReference>
<dbReference type="Pfam" id="PF01753">
    <property type="entry name" value="zf-MYND"/>
    <property type="match status" value="1"/>
</dbReference>
<keyword evidence="1" id="KW-0479">Metal-binding</keyword>
<organism evidence="7 8">
    <name type="scientific">Agrocybe pediades</name>
    <dbReference type="NCBI Taxonomy" id="84607"/>
    <lineage>
        <taxon>Eukaryota</taxon>
        <taxon>Fungi</taxon>
        <taxon>Dikarya</taxon>
        <taxon>Basidiomycota</taxon>
        <taxon>Agaricomycotina</taxon>
        <taxon>Agaricomycetes</taxon>
        <taxon>Agaricomycetidae</taxon>
        <taxon>Agaricales</taxon>
        <taxon>Agaricineae</taxon>
        <taxon>Strophariaceae</taxon>
        <taxon>Agrocybe</taxon>
    </lineage>
</organism>
<accession>A0A8H4VN91</accession>